<proteinExistence type="predicted"/>
<evidence type="ECO:0000313" key="1">
    <source>
        <dbReference type="EMBL" id="KAJ8106932.1"/>
    </source>
</evidence>
<gene>
    <name evidence="1" type="ORF">OPT61_g9212</name>
</gene>
<evidence type="ECO:0000313" key="2">
    <source>
        <dbReference type="Proteomes" id="UP001153331"/>
    </source>
</evidence>
<dbReference type="EMBL" id="JAPHNI010001043">
    <property type="protein sequence ID" value="KAJ8106932.1"/>
    <property type="molecule type" value="Genomic_DNA"/>
</dbReference>
<accession>A0ACC2HV26</accession>
<protein>
    <submittedName>
        <fullName evidence="1">Uncharacterized protein</fullName>
    </submittedName>
</protein>
<comment type="caution">
    <text evidence="1">The sequence shown here is derived from an EMBL/GenBank/DDBJ whole genome shotgun (WGS) entry which is preliminary data.</text>
</comment>
<keyword evidence="2" id="KW-1185">Reference proteome</keyword>
<organism evidence="1 2">
    <name type="scientific">Boeremia exigua</name>
    <dbReference type="NCBI Taxonomy" id="749465"/>
    <lineage>
        <taxon>Eukaryota</taxon>
        <taxon>Fungi</taxon>
        <taxon>Dikarya</taxon>
        <taxon>Ascomycota</taxon>
        <taxon>Pezizomycotina</taxon>
        <taxon>Dothideomycetes</taxon>
        <taxon>Pleosporomycetidae</taxon>
        <taxon>Pleosporales</taxon>
        <taxon>Pleosporineae</taxon>
        <taxon>Didymellaceae</taxon>
        <taxon>Boeremia</taxon>
    </lineage>
</organism>
<reference evidence="1" key="1">
    <citation type="submission" date="2022-11" db="EMBL/GenBank/DDBJ databases">
        <title>Genome Sequence of Boeremia exigua.</title>
        <authorList>
            <person name="Buettner E."/>
        </authorList>
    </citation>
    <scope>NUCLEOTIDE SEQUENCE</scope>
    <source>
        <strain evidence="1">CU02</strain>
    </source>
</reference>
<dbReference type="Proteomes" id="UP001153331">
    <property type="component" value="Unassembled WGS sequence"/>
</dbReference>
<name>A0ACC2HV26_9PLEO</name>
<sequence length="80" mass="9182">MQNPTKIQPFARIQVDEFTFTTTPERFTPIQLHRDDNEEVGEVELSLNEHGKDGEQPYVAHSTAIDIVQVRRYAQNITIG</sequence>